<dbReference type="PANTHER" id="PTHR18964">
    <property type="entry name" value="ROK (REPRESSOR, ORF, KINASE) FAMILY"/>
    <property type="match status" value="1"/>
</dbReference>
<dbReference type="InterPro" id="IPR036390">
    <property type="entry name" value="WH_DNA-bd_sf"/>
</dbReference>
<dbReference type="PROSITE" id="PS01125">
    <property type="entry name" value="ROK"/>
    <property type="match status" value="1"/>
</dbReference>
<organism evidence="2 3">
    <name type="scientific">Lacibacter sediminis</name>
    <dbReference type="NCBI Taxonomy" id="2760713"/>
    <lineage>
        <taxon>Bacteria</taxon>
        <taxon>Pseudomonadati</taxon>
        <taxon>Bacteroidota</taxon>
        <taxon>Chitinophagia</taxon>
        <taxon>Chitinophagales</taxon>
        <taxon>Chitinophagaceae</taxon>
        <taxon>Lacibacter</taxon>
    </lineage>
</organism>
<dbReference type="RefSeq" id="WP_182804767.1">
    <property type="nucleotide sequence ID" value="NZ_CP060007.1"/>
</dbReference>
<dbReference type="AlphaFoldDB" id="A0A7G5XJD1"/>
<sequence length="409" mass="45217">MAEQHQIFEVFSDENASGVAYKNKALKRSLINFLDQGGNTTITELSRELNISVPKTTSLVNELIEDGLVKDYGKVDSTGGRRASMYGLVSDACFFVGVDVKRYYINLGLLDFKKQLVTMTEKVPYKLENTQESLNQLLEIIKGFIADLPVDETKVLSIGINLSGRISNTTGYSYSYFHFQEEPLSIIIQREIGIQTFLENDSKAMAYGEFCCGEVHNEKNVLFVNMDYGIGLGILIDGKVYYGKSGFSGEFGHIPFFDNQIICYCGKKGCLETEASGASLIRNFKEKIAQGSTSNALRKNKQIDDITLLDIIHAANHEDMLSIELLADIGEKIGRGLAMLINIFNPELLILGGTLSETGDYLRLPIRSALNKYSLSLVNSDTQLKLSKLGEKAGVMGSCLIARNKILSI</sequence>
<dbReference type="InterPro" id="IPR000600">
    <property type="entry name" value="ROK"/>
</dbReference>
<evidence type="ECO:0000313" key="2">
    <source>
        <dbReference type="EMBL" id="QNA45584.1"/>
    </source>
</evidence>
<dbReference type="InterPro" id="IPR049874">
    <property type="entry name" value="ROK_cs"/>
</dbReference>
<dbReference type="EMBL" id="CP060007">
    <property type="protein sequence ID" value="QNA45584.1"/>
    <property type="molecule type" value="Genomic_DNA"/>
</dbReference>
<gene>
    <name evidence="2" type="ORF">H4075_05115</name>
</gene>
<dbReference type="SUPFAM" id="SSF46785">
    <property type="entry name" value="Winged helix' DNA-binding domain"/>
    <property type="match status" value="1"/>
</dbReference>
<dbReference type="PANTHER" id="PTHR18964:SF149">
    <property type="entry name" value="BIFUNCTIONAL UDP-N-ACETYLGLUCOSAMINE 2-EPIMERASE_N-ACETYLMANNOSAMINE KINASE"/>
    <property type="match status" value="1"/>
</dbReference>
<evidence type="ECO:0000313" key="3">
    <source>
        <dbReference type="Proteomes" id="UP000515344"/>
    </source>
</evidence>
<comment type="similarity">
    <text evidence="1">Belongs to the ROK (NagC/XylR) family.</text>
</comment>
<dbReference type="Gene3D" id="1.10.10.10">
    <property type="entry name" value="Winged helix-like DNA-binding domain superfamily/Winged helix DNA-binding domain"/>
    <property type="match status" value="1"/>
</dbReference>
<dbReference type="InterPro" id="IPR043129">
    <property type="entry name" value="ATPase_NBD"/>
</dbReference>
<protein>
    <submittedName>
        <fullName evidence="2">ROK family transcriptional regulator</fullName>
    </submittedName>
</protein>
<evidence type="ECO:0000256" key="1">
    <source>
        <dbReference type="ARBA" id="ARBA00006479"/>
    </source>
</evidence>
<dbReference type="KEGG" id="lacs:H4075_05115"/>
<name>A0A7G5XJD1_9BACT</name>
<accession>A0A7G5XJD1</accession>
<dbReference type="Proteomes" id="UP000515344">
    <property type="component" value="Chromosome"/>
</dbReference>
<dbReference type="InterPro" id="IPR036388">
    <property type="entry name" value="WH-like_DNA-bd_sf"/>
</dbReference>
<dbReference type="SUPFAM" id="SSF53067">
    <property type="entry name" value="Actin-like ATPase domain"/>
    <property type="match status" value="2"/>
</dbReference>
<proteinExistence type="inferred from homology"/>
<dbReference type="Pfam" id="PF00480">
    <property type="entry name" value="ROK"/>
    <property type="match status" value="1"/>
</dbReference>
<keyword evidence="3" id="KW-1185">Reference proteome</keyword>
<dbReference type="Pfam" id="PF13412">
    <property type="entry name" value="HTH_24"/>
    <property type="match status" value="1"/>
</dbReference>
<dbReference type="Gene3D" id="3.30.420.40">
    <property type="match status" value="2"/>
</dbReference>
<reference evidence="3" key="1">
    <citation type="submission" date="2020-08" db="EMBL/GenBank/DDBJ databases">
        <title>Lacibacter sp. S13-6-6 genome sequencing.</title>
        <authorList>
            <person name="Jin L."/>
        </authorList>
    </citation>
    <scope>NUCLEOTIDE SEQUENCE [LARGE SCALE GENOMIC DNA]</scope>
    <source>
        <strain evidence="3">S13-6-6</strain>
    </source>
</reference>